<keyword evidence="1" id="KW-0802">TPR repeat</keyword>
<dbReference type="InterPro" id="IPR019734">
    <property type="entry name" value="TPR_rpt"/>
</dbReference>
<reference evidence="4" key="1">
    <citation type="submission" date="2016-04" db="EMBL/GenBank/DDBJ databases">
        <title>Complete Genome Sequences of Twelve Strains of a Stable Defined Moderately Diverse Mouse Microbiota 2 (sDMDMm2).</title>
        <authorList>
            <person name="Uchimura Y."/>
            <person name="Wyss M."/>
            <person name="Brugiroux S."/>
            <person name="Limenitakis J.P."/>
            <person name="Stecher B."/>
            <person name="McCoy K.D."/>
            <person name="Macpherson A.J."/>
        </authorList>
    </citation>
    <scope>NUCLEOTIDE SEQUENCE [LARGE SCALE GENOMIC DNA]</scope>
    <source>
        <strain evidence="4">YL27</strain>
    </source>
</reference>
<proteinExistence type="predicted"/>
<accession>A0A1Z2XH89</accession>
<keyword evidence="4" id="KW-1185">Reference proteome</keyword>
<dbReference type="AlphaFoldDB" id="A0A1B1SBA5"/>
<dbReference type="InterPro" id="IPR011990">
    <property type="entry name" value="TPR-like_helical_dom_sf"/>
</dbReference>
<feature type="chain" id="PRO_5008529379" evidence="2">
    <location>
        <begin position="26"/>
        <end position="256"/>
    </location>
</feature>
<feature type="repeat" description="TPR" evidence="1">
    <location>
        <begin position="173"/>
        <end position="206"/>
    </location>
</feature>
<dbReference type="Proteomes" id="UP000186351">
    <property type="component" value="Chromosome"/>
</dbReference>
<dbReference type="STRING" id="1796646.A4V02_10535"/>
<evidence type="ECO:0000313" key="3">
    <source>
        <dbReference type="EMBL" id="ANU64099.1"/>
    </source>
</evidence>
<dbReference type="OrthoDB" id="1049620at2"/>
<evidence type="ECO:0000313" key="4">
    <source>
        <dbReference type="Proteomes" id="UP000186351"/>
    </source>
</evidence>
<accession>A0A1B1SBA5</accession>
<feature type="signal peptide" evidence="2">
    <location>
        <begin position="1"/>
        <end position="25"/>
    </location>
</feature>
<dbReference type="RefSeq" id="WP_068961387.1">
    <property type="nucleotide sequence ID" value="NZ_CAJTAP010000001.1"/>
</dbReference>
<organism evidence="3 4">
    <name type="scientific">Muribaculum intestinale</name>
    <dbReference type="NCBI Taxonomy" id="1796646"/>
    <lineage>
        <taxon>Bacteria</taxon>
        <taxon>Pseudomonadati</taxon>
        <taxon>Bacteroidota</taxon>
        <taxon>Bacteroidia</taxon>
        <taxon>Bacteroidales</taxon>
        <taxon>Muribaculaceae</taxon>
        <taxon>Muribaculum</taxon>
    </lineage>
</organism>
<evidence type="ECO:0000256" key="2">
    <source>
        <dbReference type="SAM" id="SignalP"/>
    </source>
</evidence>
<name>A0A1B1SBA5_9BACT</name>
<keyword evidence="2" id="KW-0732">Signal</keyword>
<protein>
    <submittedName>
        <fullName evidence="3">Uncharacterized protein</fullName>
    </submittedName>
</protein>
<evidence type="ECO:0000256" key="1">
    <source>
        <dbReference type="PROSITE-ProRule" id="PRU00339"/>
    </source>
</evidence>
<dbReference type="PROSITE" id="PS50005">
    <property type="entry name" value="TPR"/>
    <property type="match status" value="1"/>
</dbReference>
<dbReference type="SUPFAM" id="SSF48452">
    <property type="entry name" value="TPR-like"/>
    <property type="match status" value="1"/>
</dbReference>
<dbReference type="SMART" id="SM00028">
    <property type="entry name" value="TPR"/>
    <property type="match status" value="2"/>
</dbReference>
<dbReference type="EMBL" id="CP015402">
    <property type="protein sequence ID" value="ANU64099.1"/>
    <property type="molecule type" value="Genomic_DNA"/>
</dbReference>
<dbReference type="Pfam" id="PF13432">
    <property type="entry name" value="TPR_16"/>
    <property type="match status" value="1"/>
</dbReference>
<dbReference type="GeneID" id="65537306"/>
<gene>
    <name evidence="3" type="ORF">A4V02_10535</name>
</gene>
<dbReference type="KEGG" id="pary:A4V02_10535"/>
<dbReference type="Gene3D" id="1.25.40.10">
    <property type="entry name" value="Tetratricopeptide repeat domain"/>
    <property type="match status" value="1"/>
</dbReference>
<sequence length="256" mass="28821">MKLLRTKICGWVVAAILIAPACVSADTPSSTQKRSYEATAVKAGRFFKYREWANAAAMYELMLEEQPKVCDTYAHAIVTAGMRSLPDYEIALAEKAQANLVPVDSLLQGVRLVSFSLGETSQYEKFLLLLKERQRWLGRSIDKQLLQYYLFRRNAQEIEKYSRIMLSGAPDNADFMLALAQGRLLNGDYEGAMATYRDVLALYPDNYTALLYLGNYCRDNGKAADALHYLRRAQALKPTPYVDECISRLEAGAESK</sequence>